<dbReference type="OrthoDB" id="48982at2759"/>
<evidence type="ECO:0000256" key="1">
    <source>
        <dbReference type="SAM" id="MobiDB-lite"/>
    </source>
</evidence>
<dbReference type="EMBL" id="KV784392">
    <property type="protein sequence ID" value="OEU07044.1"/>
    <property type="molecule type" value="Genomic_DNA"/>
</dbReference>
<feature type="compositionally biased region" description="Gly residues" evidence="1">
    <location>
        <begin position="78"/>
        <end position="89"/>
    </location>
</feature>
<feature type="compositionally biased region" description="Low complexity" evidence="1">
    <location>
        <begin position="90"/>
        <end position="110"/>
    </location>
</feature>
<name>A0A1E7EMD9_9STRA</name>
<accession>A0A1E7EMD9</accession>
<feature type="compositionally biased region" description="Polar residues" evidence="1">
    <location>
        <begin position="56"/>
        <end position="73"/>
    </location>
</feature>
<feature type="compositionally biased region" description="Low complexity" evidence="1">
    <location>
        <begin position="1"/>
        <end position="11"/>
    </location>
</feature>
<dbReference type="KEGG" id="fcy:FRACYDRAFT_221428"/>
<evidence type="ECO:0000313" key="2">
    <source>
        <dbReference type="EMBL" id="OEU07044.1"/>
    </source>
</evidence>
<dbReference type="Proteomes" id="UP000095751">
    <property type="component" value="Unassembled WGS sequence"/>
</dbReference>
<sequence>MNFCKPSSSQSPAPPPSSAHPIQPPSYSGDPYNNNYRQSATAAYAAEDYGLSSSFFQDNTDSNKNSNKPNISQEYGDIDGGVGAGGGDGTSQDGNNNNSNSKNQTTQNYNGGSNMRGDVNIRPNTGNSNQSAGAMLGSLREITTFLRWTSIVSTVCCVIWEGFAFPMRL</sequence>
<organism evidence="2 3">
    <name type="scientific">Fragilariopsis cylindrus CCMP1102</name>
    <dbReference type="NCBI Taxonomy" id="635003"/>
    <lineage>
        <taxon>Eukaryota</taxon>
        <taxon>Sar</taxon>
        <taxon>Stramenopiles</taxon>
        <taxon>Ochrophyta</taxon>
        <taxon>Bacillariophyta</taxon>
        <taxon>Bacillariophyceae</taxon>
        <taxon>Bacillariophycidae</taxon>
        <taxon>Bacillariales</taxon>
        <taxon>Bacillariaceae</taxon>
        <taxon>Fragilariopsis</taxon>
    </lineage>
</organism>
<feature type="compositionally biased region" description="Pro residues" evidence="1">
    <location>
        <begin position="12"/>
        <end position="24"/>
    </location>
</feature>
<feature type="non-terminal residue" evidence="2">
    <location>
        <position position="169"/>
    </location>
</feature>
<keyword evidence="3" id="KW-1185">Reference proteome</keyword>
<feature type="region of interest" description="Disordered" evidence="1">
    <location>
        <begin position="56"/>
        <end position="129"/>
    </location>
</feature>
<proteinExistence type="predicted"/>
<reference evidence="2 3" key="1">
    <citation type="submission" date="2016-09" db="EMBL/GenBank/DDBJ databases">
        <title>Extensive genetic diversity and differential bi-allelic expression allows diatom success in the polar Southern Ocean.</title>
        <authorList>
            <consortium name="DOE Joint Genome Institute"/>
            <person name="Mock T."/>
            <person name="Otillar R.P."/>
            <person name="Strauss J."/>
            <person name="Dupont C."/>
            <person name="Frickenhaus S."/>
            <person name="Maumus F."/>
            <person name="Mcmullan M."/>
            <person name="Sanges R."/>
            <person name="Schmutz J."/>
            <person name="Toseland A."/>
            <person name="Valas R."/>
            <person name="Veluchamy A."/>
            <person name="Ward B.J."/>
            <person name="Allen A."/>
            <person name="Barry K."/>
            <person name="Falciatore A."/>
            <person name="Ferrante M."/>
            <person name="Fortunato A.E."/>
            <person name="Gloeckner G."/>
            <person name="Gruber A."/>
            <person name="Hipkin R."/>
            <person name="Janech M."/>
            <person name="Kroth P."/>
            <person name="Leese F."/>
            <person name="Lindquist E."/>
            <person name="Lyon B.R."/>
            <person name="Martin J."/>
            <person name="Mayer C."/>
            <person name="Parker M."/>
            <person name="Quesneville H."/>
            <person name="Raymond J."/>
            <person name="Uhlig C."/>
            <person name="Valentin K.U."/>
            <person name="Worden A.Z."/>
            <person name="Armbrust E.V."/>
            <person name="Bowler C."/>
            <person name="Green B."/>
            <person name="Moulton V."/>
            <person name="Van Oosterhout C."/>
            <person name="Grigoriev I."/>
        </authorList>
    </citation>
    <scope>NUCLEOTIDE SEQUENCE [LARGE SCALE GENOMIC DNA]</scope>
    <source>
        <strain evidence="2 3">CCMP1102</strain>
    </source>
</reference>
<gene>
    <name evidence="2" type="ORF">FRACYDRAFT_221428</name>
</gene>
<evidence type="ECO:0000313" key="3">
    <source>
        <dbReference type="Proteomes" id="UP000095751"/>
    </source>
</evidence>
<feature type="region of interest" description="Disordered" evidence="1">
    <location>
        <begin position="1"/>
        <end position="39"/>
    </location>
</feature>
<protein>
    <submittedName>
        <fullName evidence="2">Uncharacterized protein</fullName>
    </submittedName>
</protein>
<dbReference type="InParanoid" id="A0A1E7EMD9"/>
<dbReference type="AlphaFoldDB" id="A0A1E7EMD9"/>